<evidence type="ECO:0000256" key="1">
    <source>
        <dbReference type="SAM" id="Phobius"/>
    </source>
</evidence>
<dbReference type="Gene3D" id="2.60.120.920">
    <property type="match status" value="1"/>
</dbReference>
<evidence type="ECO:0008006" key="4">
    <source>
        <dbReference type="Google" id="ProtNLM"/>
    </source>
</evidence>
<protein>
    <recommendedName>
        <fullName evidence="4">SPRY domain-containing protein</fullName>
    </recommendedName>
</protein>
<dbReference type="SUPFAM" id="SSF49899">
    <property type="entry name" value="Concanavalin A-like lectins/glucanases"/>
    <property type="match status" value="1"/>
</dbReference>
<reference evidence="2 3" key="1">
    <citation type="journal article" date="2022" name="Nat. Plants">
        <title>Genomes of leafy and leafless Platanthera orchids illuminate the evolution of mycoheterotrophy.</title>
        <authorList>
            <person name="Li M.H."/>
            <person name="Liu K.W."/>
            <person name="Li Z."/>
            <person name="Lu H.C."/>
            <person name="Ye Q.L."/>
            <person name="Zhang D."/>
            <person name="Wang J.Y."/>
            <person name="Li Y.F."/>
            <person name="Zhong Z.M."/>
            <person name="Liu X."/>
            <person name="Yu X."/>
            <person name="Liu D.K."/>
            <person name="Tu X.D."/>
            <person name="Liu B."/>
            <person name="Hao Y."/>
            <person name="Liao X.Y."/>
            <person name="Jiang Y.T."/>
            <person name="Sun W.H."/>
            <person name="Chen J."/>
            <person name="Chen Y.Q."/>
            <person name="Ai Y."/>
            <person name="Zhai J.W."/>
            <person name="Wu S.S."/>
            <person name="Zhou Z."/>
            <person name="Hsiao Y.Y."/>
            <person name="Wu W.L."/>
            <person name="Chen Y.Y."/>
            <person name="Lin Y.F."/>
            <person name="Hsu J.L."/>
            <person name="Li C.Y."/>
            <person name="Wang Z.W."/>
            <person name="Zhao X."/>
            <person name="Zhong W.Y."/>
            <person name="Ma X.K."/>
            <person name="Ma L."/>
            <person name="Huang J."/>
            <person name="Chen G.Z."/>
            <person name="Huang M.Z."/>
            <person name="Huang L."/>
            <person name="Peng D.H."/>
            <person name="Luo Y.B."/>
            <person name="Zou S.Q."/>
            <person name="Chen S.P."/>
            <person name="Lan S."/>
            <person name="Tsai W.C."/>
            <person name="Van de Peer Y."/>
            <person name="Liu Z.J."/>
        </authorList>
    </citation>
    <scope>NUCLEOTIDE SEQUENCE [LARGE SCALE GENOMIC DNA]</scope>
    <source>
        <strain evidence="2">Lor288</strain>
    </source>
</reference>
<dbReference type="Proteomes" id="UP001412067">
    <property type="component" value="Unassembled WGS sequence"/>
</dbReference>
<dbReference type="InterPro" id="IPR013320">
    <property type="entry name" value="ConA-like_dom_sf"/>
</dbReference>
<dbReference type="PANTHER" id="PTHR44991:SF1">
    <property type="entry name" value="IMMUNOGLOBULIN SUPERFAMILY MEMBER 5"/>
    <property type="match status" value="1"/>
</dbReference>
<keyword evidence="1" id="KW-0812">Transmembrane</keyword>
<comment type="caution">
    <text evidence="2">The sequence shown here is derived from an EMBL/GenBank/DDBJ whole genome shotgun (WGS) entry which is preliminary data.</text>
</comment>
<dbReference type="EMBL" id="JBBWWR010000004">
    <property type="protein sequence ID" value="KAK8967876.1"/>
    <property type="molecule type" value="Genomic_DNA"/>
</dbReference>
<organism evidence="2 3">
    <name type="scientific">Platanthera guangdongensis</name>
    <dbReference type="NCBI Taxonomy" id="2320717"/>
    <lineage>
        <taxon>Eukaryota</taxon>
        <taxon>Viridiplantae</taxon>
        <taxon>Streptophyta</taxon>
        <taxon>Embryophyta</taxon>
        <taxon>Tracheophyta</taxon>
        <taxon>Spermatophyta</taxon>
        <taxon>Magnoliopsida</taxon>
        <taxon>Liliopsida</taxon>
        <taxon>Asparagales</taxon>
        <taxon>Orchidaceae</taxon>
        <taxon>Orchidoideae</taxon>
        <taxon>Orchideae</taxon>
        <taxon>Orchidinae</taxon>
        <taxon>Platanthera</taxon>
    </lineage>
</organism>
<name>A0ABR2MUU9_9ASPA</name>
<accession>A0ABR2MUU9</accession>
<feature type="transmembrane region" description="Helical" evidence="1">
    <location>
        <begin position="6"/>
        <end position="26"/>
    </location>
</feature>
<keyword evidence="1" id="KW-1133">Transmembrane helix</keyword>
<proteinExistence type="predicted"/>
<keyword evidence="3" id="KW-1185">Reference proteome</keyword>
<evidence type="ECO:0000313" key="3">
    <source>
        <dbReference type="Proteomes" id="UP001412067"/>
    </source>
</evidence>
<evidence type="ECO:0000313" key="2">
    <source>
        <dbReference type="EMBL" id="KAK8967876.1"/>
    </source>
</evidence>
<gene>
    <name evidence="2" type="ORF">KSP40_PGU017061</name>
</gene>
<dbReference type="InterPro" id="IPR043136">
    <property type="entry name" value="B30.2/SPRY_sf"/>
</dbReference>
<keyword evidence="1" id="KW-0472">Membrane</keyword>
<dbReference type="PANTHER" id="PTHR44991">
    <property type="entry name" value="IMMUNOGLOBULIN SUPERFAMILY MEMBER 5"/>
    <property type="match status" value="1"/>
</dbReference>
<sequence length="454" mass="49408">MKLWIKIIAGVIPAAAAGLLLICILISRRRRRRQRQLISPQTITDFANTTAKSKFDNEHTTSINKINLSYKSGINTRSSLRFHHLNHKTSSSRWPQLPAAAPFKWDDHPHLIADATENGWQSFVFSNPVSDRQQLSSLLWPLCGPCSPVTGSNFPAGSSDFMQSVRLNPSPNKPAHDLSSFSCIRTNLPLPGPALGAGGGSFPQEAYFEITVVFIQQHPISSAGNRYMDRYSDRSKLVGENPNISLISEAQKSNFASAEGRSVNLAAALGLTNRASLSSPSMPGTYPGSIGFFSDGSLHLDGRMLVSESEKAEWAAVNRVIGCGFDPRKKKVFFTVGSQLSHVMRCSSEEYSSPLFPVLAANVELSVVVNLGQAPFKYAPANVSRTPNPCFLRLLAGEEGGEHTVGSVDSRELFSVARMETVGAGHGHERSKMNNGSFDDLVDAESDLFEISLQ</sequence>